<dbReference type="Pfam" id="PF01149">
    <property type="entry name" value="Fapy_DNA_glyco"/>
    <property type="match status" value="1"/>
</dbReference>
<evidence type="ECO:0000256" key="5">
    <source>
        <dbReference type="ARBA" id="ARBA00022771"/>
    </source>
</evidence>
<dbReference type="InterPro" id="IPR035937">
    <property type="entry name" value="FPG_N"/>
</dbReference>
<keyword evidence="8" id="KW-0238">DNA-binding</keyword>
<dbReference type="EMBL" id="CP020557">
    <property type="protein sequence ID" value="ARF66824.1"/>
    <property type="molecule type" value="Genomic_DNA"/>
</dbReference>
<keyword evidence="10" id="KW-0456">Lyase</keyword>
<dbReference type="AlphaFoldDB" id="A0A1V0UNR8"/>
<dbReference type="SUPFAM" id="SSF57716">
    <property type="entry name" value="Glucocorticoid receptor-like (DNA-binding domain)"/>
    <property type="match status" value="1"/>
</dbReference>
<sequence>MPELPEMEHYRKELNRLVAGQVIQAVEVQRPKSLNVPVERFAAETAGSRIITVERRAKHLLFQLSSGYTLLLHLMLGGWMFYGTDEQKPERTFQVQLHFGASTLYFIGLRLGYLHVHDPASLEAVLKKLGPEPMTLTLPMFMQLVQKKRGLLKTSLVDQGWISGIGNCYSDEICFAAGLLPTRTVQSLSDEEAARLFRSISSVLSEALLAGGYMEHPFYPGDRMTGGYNDRCKVYDRGGESCFRCGHPITFEQVSSRKCFYCEGCQD</sequence>
<dbReference type="InterPro" id="IPR012319">
    <property type="entry name" value="FPG_cat"/>
</dbReference>
<dbReference type="SMART" id="SM00898">
    <property type="entry name" value="Fapy_DNA_glyco"/>
    <property type="match status" value="1"/>
</dbReference>
<dbReference type="RefSeq" id="WP_083038368.1">
    <property type="nucleotide sequence ID" value="NZ_CP020557.1"/>
</dbReference>
<comment type="similarity">
    <text evidence="2">Belongs to the FPG family.</text>
</comment>
<dbReference type="Gene3D" id="3.20.190.10">
    <property type="entry name" value="MutM-like, N-terminal"/>
    <property type="match status" value="1"/>
</dbReference>
<keyword evidence="9" id="KW-0234">DNA repair</keyword>
<dbReference type="PANTHER" id="PTHR22993">
    <property type="entry name" value="FORMAMIDOPYRIMIDINE-DNA GLYCOSYLASE"/>
    <property type="match status" value="1"/>
</dbReference>
<keyword evidence="16" id="KW-0255">Endonuclease</keyword>
<dbReference type="InterPro" id="IPR010979">
    <property type="entry name" value="Ribosomal_uS13-like_H2TH"/>
</dbReference>
<evidence type="ECO:0000256" key="2">
    <source>
        <dbReference type="ARBA" id="ARBA00009409"/>
    </source>
</evidence>
<evidence type="ECO:0000313" key="17">
    <source>
        <dbReference type="Proteomes" id="UP000192727"/>
    </source>
</evidence>
<dbReference type="GO" id="GO:0008270">
    <property type="term" value="F:zinc ion binding"/>
    <property type="evidence" value="ECO:0007669"/>
    <property type="project" value="UniProtKB-KW"/>
</dbReference>
<evidence type="ECO:0000256" key="8">
    <source>
        <dbReference type="ARBA" id="ARBA00023125"/>
    </source>
</evidence>
<evidence type="ECO:0000256" key="7">
    <source>
        <dbReference type="ARBA" id="ARBA00022833"/>
    </source>
</evidence>
<reference evidence="16 17" key="1">
    <citation type="submission" date="2017-03" db="EMBL/GenBank/DDBJ databases">
        <title>Paenibacillus larvae genome sequencing.</title>
        <authorList>
            <person name="Dingman D.W."/>
        </authorList>
    </citation>
    <scope>NUCLEOTIDE SEQUENCE [LARGE SCALE GENOMIC DNA]</scope>
    <source>
        <strain evidence="16 17">SAG 10367</strain>
    </source>
</reference>
<comment type="catalytic activity">
    <reaction evidence="1">
        <text>Hydrolysis of DNA containing ring-opened 7-methylguanine residues, releasing 2,6-diamino-4-hydroxy-5-(N-methyl)formamidopyrimidine.</text>
        <dbReference type="EC" id="3.2.2.23"/>
    </reaction>
</comment>
<feature type="domain" description="FPG-type" evidence="14">
    <location>
        <begin position="233"/>
        <end position="267"/>
    </location>
</feature>
<gene>
    <name evidence="16" type="ORF">B7C51_01835</name>
</gene>
<dbReference type="PROSITE" id="PS51066">
    <property type="entry name" value="ZF_FPG_2"/>
    <property type="match status" value="1"/>
</dbReference>
<evidence type="ECO:0000259" key="15">
    <source>
        <dbReference type="PROSITE" id="PS51068"/>
    </source>
</evidence>
<evidence type="ECO:0000256" key="1">
    <source>
        <dbReference type="ARBA" id="ARBA00001668"/>
    </source>
</evidence>
<keyword evidence="5 13" id="KW-0863">Zinc-finger</keyword>
<keyword evidence="11" id="KW-0511">Multifunctional enzyme</keyword>
<evidence type="ECO:0000256" key="9">
    <source>
        <dbReference type="ARBA" id="ARBA00023204"/>
    </source>
</evidence>
<dbReference type="InterPro" id="IPR015886">
    <property type="entry name" value="H2TH_FPG"/>
</dbReference>
<keyword evidence="7" id="KW-0862">Zinc</keyword>
<dbReference type="GO" id="GO:0003906">
    <property type="term" value="F:DNA-(apurinic or apyrimidinic site) endonuclease activity"/>
    <property type="evidence" value="ECO:0007669"/>
    <property type="project" value="InterPro"/>
</dbReference>
<keyword evidence="3" id="KW-0479">Metal-binding</keyword>
<evidence type="ECO:0000256" key="4">
    <source>
        <dbReference type="ARBA" id="ARBA00022763"/>
    </source>
</evidence>
<dbReference type="SUPFAM" id="SSF81624">
    <property type="entry name" value="N-terminal domain of MutM-like DNA repair proteins"/>
    <property type="match status" value="1"/>
</dbReference>
<protein>
    <submittedName>
        <fullName evidence="16">Endonuclease VIII</fullName>
    </submittedName>
</protein>
<dbReference type="SUPFAM" id="SSF46946">
    <property type="entry name" value="S13-like H2TH domain"/>
    <property type="match status" value="1"/>
</dbReference>
<evidence type="ECO:0000256" key="12">
    <source>
        <dbReference type="ARBA" id="ARBA00023295"/>
    </source>
</evidence>
<dbReference type="PROSITE" id="PS51068">
    <property type="entry name" value="FPG_CAT"/>
    <property type="match status" value="1"/>
</dbReference>
<dbReference type="GO" id="GO:0016829">
    <property type="term" value="F:lyase activity"/>
    <property type="evidence" value="ECO:0007669"/>
    <property type="project" value="UniProtKB-KW"/>
</dbReference>
<organism evidence="16 17">
    <name type="scientific">Paenibacillus larvae subsp. pulvifaciens</name>
    <dbReference type="NCBI Taxonomy" id="1477"/>
    <lineage>
        <taxon>Bacteria</taxon>
        <taxon>Bacillati</taxon>
        <taxon>Bacillota</taxon>
        <taxon>Bacilli</taxon>
        <taxon>Bacillales</taxon>
        <taxon>Paenibacillaceae</taxon>
        <taxon>Paenibacillus</taxon>
    </lineage>
</organism>
<dbReference type="Gene3D" id="1.10.8.50">
    <property type="match status" value="1"/>
</dbReference>
<dbReference type="InterPro" id="IPR000214">
    <property type="entry name" value="Znf_DNA_glyclase/AP_lyase"/>
</dbReference>
<keyword evidence="12" id="KW-0326">Glycosidase</keyword>
<proteinExistence type="inferred from homology"/>
<keyword evidence="6" id="KW-0378">Hydrolase</keyword>
<evidence type="ECO:0000256" key="6">
    <source>
        <dbReference type="ARBA" id="ARBA00022801"/>
    </source>
</evidence>
<dbReference type="PANTHER" id="PTHR22993:SF9">
    <property type="entry name" value="FORMAMIDOPYRIMIDINE-DNA GLYCOSYLASE"/>
    <property type="match status" value="1"/>
</dbReference>
<evidence type="ECO:0000256" key="13">
    <source>
        <dbReference type="PROSITE-ProRule" id="PRU00391"/>
    </source>
</evidence>
<dbReference type="GO" id="GO:0003684">
    <property type="term" value="F:damaged DNA binding"/>
    <property type="evidence" value="ECO:0007669"/>
    <property type="project" value="InterPro"/>
</dbReference>
<dbReference type="Pfam" id="PF06831">
    <property type="entry name" value="H2TH"/>
    <property type="match status" value="1"/>
</dbReference>
<accession>A0A1V0UNR8</accession>
<feature type="domain" description="Formamidopyrimidine-DNA glycosylase catalytic" evidence="15">
    <location>
        <begin position="2"/>
        <end position="100"/>
    </location>
</feature>
<keyword evidence="16" id="KW-0540">Nuclease</keyword>
<evidence type="ECO:0000256" key="10">
    <source>
        <dbReference type="ARBA" id="ARBA00023239"/>
    </source>
</evidence>
<dbReference type="SMART" id="SM01232">
    <property type="entry name" value="H2TH"/>
    <property type="match status" value="1"/>
</dbReference>
<evidence type="ECO:0000259" key="14">
    <source>
        <dbReference type="PROSITE" id="PS51066"/>
    </source>
</evidence>
<evidence type="ECO:0000256" key="3">
    <source>
        <dbReference type="ARBA" id="ARBA00022723"/>
    </source>
</evidence>
<evidence type="ECO:0000256" key="11">
    <source>
        <dbReference type="ARBA" id="ARBA00023268"/>
    </source>
</evidence>
<name>A0A1V0UNR8_9BACL</name>
<dbReference type="GO" id="GO:0006284">
    <property type="term" value="P:base-excision repair"/>
    <property type="evidence" value="ECO:0007669"/>
    <property type="project" value="InterPro"/>
</dbReference>
<evidence type="ECO:0000313" key="16">
    <source>
        <dbReference type="EMBL" id="ARF66824.1"/>
    </source>
</evidence>
<dbReference type="Proteomes" id="UP000192727">
    <property type="component" value="Chromosome"/>
</dbReference>
<keyword evidence="4" id="KW-0227">DNA damage</keyword>
<dbReference type="GO" id="GO:0034039">
    <property type="term" value="F:8-oxo-7,8-dihydroguanine DNA N-glycosylase activity"/>
    <property type="evidence" value="ECO:0007669"/>
    <property type="project" value="TreeGrafter"/>
</dbReference>